<dbReference type="PANTHER" id="PTHR43805:SF1">
    <property type="entry name" value="GP-PDE DOMAIN-CONTAINING PROTEIN"/>
    <property type="match status" value="1"/>
</dbReference>
<dbReference type="SUPFAM" id="SSF51695">
    <property type="entry name" value="PLC-like phosphodiesterases"/>
    <property type="match status" value="1"/>
</dbReference>
<dbReference type="PROSITE" id="PS51704">
    <property type="entry name" value="GP_PDE"/>
    <property type="match status" value="1"/>
</dbReference>
<evidence type="ECO:0000313" key="3">
    <source>
        <dbReference type="EMBL" id="SMY20619.1"/>
    </source>
</evidence>
<feature type="compositionally biased region" description="Polar residues" evidence="1">
    <location>
        <begin position="1"/>
        <end position="10"/>
    </location>
</feature>
<dbReference type="InterPro" id="IPR030395">
    <property type="entry name" value="GP_PDE_dom"/>
</dbReference>
<proteinExistence type="predicted"/>
<gene>
    <name evidence="3" type="ORF">ZT1A5_G2054</name>
</gene>
<dbReference type="CDD" id="cd08570">
    <property type="entry name" value="GDPD_YPL206cp_fungi"/>
    <property type="match status" value="1"/>
</dbReference>
<dbReference type="EMBL" id="LT882676">
    <property type="protein sequence ID" value="SMY20619.1"/>
    <property type="molecule type" value="Genomic_DNA"/>
</dbReference>
<protein>
    <recommendedName>
        <fullName evidence="2">GP-PDE domain-containing protein</fullName>
    </recommendedName>
</protein>
<evidence type="ECO:0000259" key="2">
    <source>
        <dbReference type="PROSITE" id="PS51704"/>
    </source>
</evidence>
<sequence>MRKRSNQSPGTLATKKTMTTQTHHEKMSPSAHQPSTSTLPPPPPTTLIPPVILQPGVEKLDTLISLPSSTTFPPPSFLHPIQTNSHPLPQIIAHRGYKSKFPENSLLAFSQAILAGSHALETDIHLTADNIVVLSHDPTLKRCFGRPERILDLTWDDISPLRTVAEPHVPMPRLIDLLHYLSSPGLEDIWLLLDIKLDNDAEDVMRLIASTIASVPVAYGRKPWEQRIVLGIWAAKYLPLASQFSPNFSVMHIGFKLSYARHFFSTPEVGFNMLLPILMAPGGKRFIREVQSRRRKLVVWTVNDRGKMEWCVRRGVDGVITDDPGLFLEVCETFEWEKREAWFAGGGGVRGWLEVLRVWVMVTCLWVLFRRRLSPIRKGAERGEVR</sequence>
<dbReference type="PANTHER" id="PTHR43805">
    <property type="entry name" value="GLYCEROPHOSPHORYL DIESTER PHOSPHODIESTERASE"/>
    <property type="match status" value="1"/>
</dbReference>
<dbReference type="AlphaFoldDB" id="A0A1Y6LAG8"/>
<feature type="compositionally biased region" description="Low complexity" evidence="1">
    <location>
        <begin position="11"/>
        <end position="21"/>
    </location>
</feature>
<name>A0A1Y6LAG8_ZYMTR</name>
<feature type="region of interest" description="Disordered" evidence="1">
    <location>
        <begin position="1"/>
        <end position="48"/>
    </location>
</feature>
<evidence type="ECO:0000256" key="1">
    <source>
        <dbReference type="SAM" id="MobiDB-lite"/>
    </source>
</evidence>
<dbReference type="InterPro" id="IPR017946">
    <property type="entry name" value="PLC-like_Pdiesterase_TIM-brl"/>
</dbReference>
<dbReference type="Proteomes" id="UP000215453">
    <property type="component" value="Chromosome 1"/>
</dbReference>
<accession>A0A1Y6LAG8</accession>
<dbReference type="GO" id="GO:0008081">
    <property type="term" value="F:phosphoric diester hydrolase activity"/>
    <property type="evidence" value="ECO:0007669"/>
    <property type="project" value="InterPro"/>
</dbReference>
<organism evidence="3 4">
    <name type="scientific">Zymoseptoria tritici ST99CH_1A5</name>
    <dbReference type="NCBI Taxonomy" id="1276529"/>
    <lineage>
        <taxon>Eukaryota</taxon>
        <taxon>Fungi</taxon>
        <taxon>Dikarya</taxon>
        <taxon>Ascomycota</taxon>
        <taxon>Pezizomycotina</taxon>
        <taxon>Dothideomycetes</taxon>
        <taxon>Dothideomycetidae</taxon>
        <taxon>Mycosphaerellales</taxon>
        <taxon>Mycosphaerellaceae</taxon>
        <taxon>Zymoseptoria</taxon>
    </lineage>
</organism>
<dbReference type="Gene3D" id="3.20.20.190">
    <property type="entry name" value="Phosphatidylinositol (PI) phosphodiesterase"/>
    <property type="match status" value="1"/>
</dbReference>
<evidence type="ECO:0000313" key="4">
    <source>
        <dbReference type="Proteomes" id="UP000215453"/>
    </source>
</evidence>
<dbReference type="GO" id="GO:0006629">
    <property type="term" value="P:lipid metabolic process"/>
    <property type="evidence" value="ECO:0007669"/>
    <property type="project" value="InterPro"/>
</dbReference>
<dbReference type="Pfam" id="PF03009">
    <property type="entry name" value="GDPD"/>
    <property type="match status" value="1"/>
</dbReference>
<feature type="domain" description="GP-PDE" evidence="2">
    <location>
        <begin position="89"/>
        <end position="331"/>
    </location>
</feature>
<reference evidence="3 4" key="1">
    <citation type="submission" date="2016-10" db="EMBL/GenBank/DDBJ databases">
        <authorList>
            <person name="Varghese N."/>
        </authorList>
    </citation>
    <scope>NUCLEOTIDE SEQUENCE [LARGE SCALE GENOMIC DNA]</scope>
</reference>